<feature type="domain" description="Doublecortin" evidence="2">
    <location>
        <begin position="145"/>
        <end position="194"/>
    </location>
</feature>
<feature type="compositionally biased region" description="Basic and acidic residues" evidence="1">
    <location>
        <begin position="515"/>
        <end position="525"/>
    </location>
</feature>
<evidence type="ECO:0000313" key="4">
    <source>
        <dbReference type="EMBL" id="CAE0610368.1"/>
    </source>
</evidence>
<feature type="compositionally biased region" description="Basic and acidic residues" evidence="1">
    <location>
        <begin position="101"/>
        <end position="112"/>
    </location>
</feature>
<dbReference type="EMBL" id="HBIS01004623">
    <property type="protein sequence ID" value="CAE0610371.1"/>
    <property type="molecule type" value="Transcribed_RNA"/>
</dbReference>
<feature type="compositionally biased region" description="Basic residues" evidence="1">
    <location>
        <begin position="803"/>
        <end position="814"/>
    </location>
</feature>
<dbReference type="AlphaFoldDB" id="A0A6U9QYR9"/>
<feature type="compositionally biased region" description="Basic and acidic residues" evidence="1">
    <location>
        <begin position="25"/>
        <end position="40"/>
    </location>
</feature>
<accession>A0A6U9QYR9</accession>
<evidence type="ECO:0000256" key="1">
    <source>
        <dbReference type="SAM" id="MobiDB-lite"/>
    </source>
</evidence>
<feature type="compositionally biased region" description="Low complexity" evidence="1">
    <location>
        <begin position="835"/>
        <end position="846"/>
    </location>
</feature>
<name>A0A6U9QYR9_9CHLO</name>
<feature type="region of interest" description="Disordered" evidence="1">
    <location>
        <begin position="682"/>
        <end position="846"/>
    </location>
</feature>
<evidence type="ECO:0000313" key="5">
    <source>
        <dbReference type="EMBL" id="CAE0610371.1"/>
    </source>
</evidence>
<sequence length="846" mass="90093">MEAMHVAAPAPMDESNAAKENLVQPHEERTYTDRIFEQHEKRKKKESRKTVKDPKKSAQTKAKLSKGKANGVPATPPSTPAAIVNHKARAPGSVSPHKRLSREQQDSVDRLSKPSPRLSTKTVYAHRYHRTAQTVPIAVTPVIGTLNDLYQKIAESVHPPLLNPVQHVYTEEGDRIDNVLDLANGQHIYYVCAGDFVPSKQPKTKRARNAALQREREVVSRVSSPVKKPVRKITMKRKYRKDVEQNMKTQGIRDPHASMDIVILNKFSTVDELIYSINKTSPVQVVAIYDLTGRKKEYLDQFDDGETVWMQLRGDPPITSLERSEKKKKKKLSTGTKKVSSIKKKKKKATLSPVVAIAKPALLDRSSDDGSRQGEVSPETALSSESEVPEEDEEAGVQMQDVLSPSPVHLVWDRVDSQQPSPVALHLDAEGKLLEDGNSLDGDAAEKLPESPAESGQPVQEDTESETKASTFPTAKVATAGVVGAAVGGGVAAATISSGQSPVQPGIDVASGEHAIPEDLSRGDKLGQPTSTAVPPSDDSAGAKAEGNGKPAVPDEELYQEFRPLEAFDEDTATADIGTVEDEAASPGVDEEPVQIGEDAQASSPAELDVPAVEEEPADMEAEMDSKQKVADAAIQESTEDVETEESKDAVAAKSAGLLAGGAVGVGAGVGAGVGVAQAVKPSSHPGPEFDVDAAGEQATPMKSDAAADNLPAPGNEEEIFFTPAGKEEEGMQTPVIGPSAEQEDNEPSQIQELDTEPAEKAVSVEHEVTSEEVSPDTEVKPSDAVAELTVLSEANEEAGSKPAKKGKKSKSKSKTSEASGKKGQKGEKKKKKGGLFSCSCFGGGK</sequence>
<gene>
    <name evidence="3" type="ORF">PSAL00342_LOCUS4201</name>
    <name evidence="4" type="ORF">PSAL00342_LOCUS4203</name>
    <name evidence="5" type="ORF">PSAL00342_LOCUS4206</name>
</gene>
<dbReference type="EMBL" id="HBIS01004620">
    <property type="protein sequence ID" value="CAE0610368.1"/>
    <property type="molecule type" value="Transcribed_RNA"/>
</dbReference>
<feature type="region of interest" description="Disordered" evidence="1">
    <location>
        <begin position="318"/>
        <end position="345"/>
    </location>
</feature>
<reference evidence="5" key="1">
    <citation type="submission" date="2021-01" db="EMBL/GenBank/DDBJ databases">
        <authorList>
            <person name="Corre E."/>
            <person name="Pelletier E."/>
            <person name="Niang G."/>
            <person name="Scheremetjew M."/>
            <person name="Finn R."/>
            <person name="Kale V."/>
            <person name="Holt S."/>
            <person name="Cochrane G."/>
            <person name="Meng A."/>
            <person name="Brown T."/>
            <person name="Cohen L."/>
        </authorList>
    </citation>
    <scope>NUCLEOTIDE SEQUENCE</scope>
    <source>
        <strain evidence="5">CCMP1897</strain>
    </source>
</reference>
<protein>
    <recommendedName>
        <fullName evidence="2">Doublecortin domain-containing protein</fullName>
    </recommendedName>
</protein>
<feature type="region of interest" description="Disordered" evidence="1">
    <location>
        <begin position="1"/>
        <end position="120"/>
    </location>
</feature>
<dbReference type="GO" id="GO:0035556">
    <property type="term" value="P:intracellular signal transduction"/>
    <property type="evidence" value="ECO:0007669"/>
    <property type="project" value="InterPro"/>
</dbReference>
<proteinExistence type="predicted"/>
<dbReference type="Pfam" id="PF03607">
    <property type="entry name" value="DCX"/>
    <property type="match status" value="1"/>
</dbReference>
<feature type="region of interest" description="Disordered" evidence="1">
    <location>
        <begin position="422"/>
        <end position="475"/>
    </location>
</feature>
<feature type="region of interest" description="Disordered" evidence="1">
    <location>
        <begin position="616"/>
        <end position="648"/>
    </location>
</feature>
<organism evidence="5">
    <name type="scientific">Picocystis salinarum</name>
    <dbReference type="NCBI Taxonomy" id="88271"/>
    <lineage>
        <taxon>Eukaryota</taxon>
        <taxon>Viridiplantae</taxon>
        <taxon>Chlorophyta</taxon>
        <taxon>Picocystophyceae</taxon>
        <taxon>Picocystales</taxon>
        <taxon>Picocystaceae</taxon>
        <taxon>Picocystis</taxon>
    </lineage>
</organism>
<feature type="region of interest" description="Disordered" evidence="1">
    <location>
        <begin position="362"/>
        <end position="397"/>
    </location>
</feature>
<evidence type="ECO:0000313" key="3">
    <source>
        <dbReference type="EMBL" id="CAE0610366.1"/>
    </source>
</evidence>
<dbReference type="EMBL" id="HBIS01004618">
    <property type="protein sequence ID" value="CAE0610366.1"/>
    <property type="molecule type" value="Transcribed_RNA"/>
</dbReference>
<dbReference type="InterPro" id="IPR003533">
    <property type="entry name" value="Doublecortin_dom"/>
</dbReference>
<feature type="compositionally biased region" description="Basic and acidic residues" evidence="1">
    <location>
        <begin position="758"/>
        <end position="770"/>
    </location>
</feature>
<evidence type="ECO:0000259" key="2">
    <source>
        <dbReference type="Pfam" id="PF03607"/>
    </source>
</evidence>
<feature type="region of interest" description="Disordered" evidence="1">
    <location>
        <begin position="496"/>
        <end position="565"/>
    </location>
</feature>